<dbReference type="SUPFAM" id="SSF55608">
    <property type="entry name" value="Homing endonucleases"/>
    <property type="match status" value="1"/>
</dbReference>
<dbReference type="InterPro" id="IPR036844">
    <property type="entry name" value="Hint_dom_sf"/>
</dbReference>
<dbReference type="InterPro" id="IPR027434">
    <property type="entry name" value="Homing_endonucl"/>
</dbReference>
<name>A0A0F9PMF8_9ZZZZ</name>
<dbReference type="AlphaFoldDB" id="A0A0F9PMF8"/>
<sequence length="792" mass="89249">MVAGAKPAFRPFMEEIPATKTIKVSLSPPQQRALFSLKRFVLMIGGTQGGKALPLDTPIACPDGFTTMGALQPGDVVYDEHGRECRVELVTPTMYGHDCYRVEFDDGVSIVADAEHLWRVQTARQRKNQARRSAAEGDDYSILTTAQMQGDLILHARREWRSNYSIDMPAPTQFPERNLPIPPYSFGVWQGDGGSTSSEFYSADPEVAGMVAAEGVLVGAGKAVVQQGKALTYSIGQVGKTRDPLTGVYTANDSISSKLKALGVWGDKHIPDVYLTASVEQRMALLRGLMDTDGYCADDGGCEISTVKPVLARDILTLLRSLGIKARCRKKETKCGTVLGTAWRITFTSDVPVFGLARKQRQHATVRPEVKRRYIRSITPVMSVPVKCIQVDSPNQMYLAGRDFLPTHNTCFGPFWLLREIQRCGPGDYLAVSATYPLMNVNMLGAFLQLFEAQFHLGTFRRSEMTFHFHDGKTRVFFASAANPESIESATALAAWIDEGGQDQFPRQTWEAIIRRLSISQGRVLMTTTPYNLGWVKQELYDRWENGDPDYDVIQFDSIDNPSFPKDEYERARRTMPPWKFEMFYRGRFTRPAGLIYDLFDDHICVIPRFDIDRSWPRYVGHDFGPINMAAIWLAENPATGMFFAYREYHKAGEAAEGHVQTWAEDSKGEVVMRRVGGSPSEDDWRRNFAQAGWPIAKPINRDVEMGIDRVYALTRDNKLFIFDDMVGILHEIMTYSRKLDDQFQPTKVIDDKQKFHRLDALRYIVSDFPTERRDARAGQRNVVKVIGPGGP</sequence>
<dbReference type="EMBL" id="LAZR01002337">
    <property type="protein sequence ID" value="KKN31339.1"/>
    <property type="molecule type" value="Genomic_DNA"/>
</dbReference>
<evidence type="ECO:0000313" key="2">
    <source>
        <dbReference type="EMBL" id="KKN31339.1"/>
    </source>
</evidence>
<dbReference type="Gene3D" id="3.30.420.280">
    <property type="match status" value="1"/>
</dbReference>
<dbReference type="Pfam" id="PF14528">
    <property type="entry name" value="LAGLIDADG_3"/>
    <property type="match status" value="1"/>
</dbReference>
<feature type="domain" description="DOD-type homing endonuclease" evidence="1">
    <location>
        <begin position="245"/>
        <end position="324"/>
    </location>
</feature>
<dbReference type="Gene3D" id="3.40.50.300">
    <property type="entry name" value="P-loop containing nucleotide triphosphate hydrolases"/>
    <property type="match status" value="1"/>
</dbReference>
<dbReference type="SUPFAM" id="SSF51294">
    <property type="entry name" value="Hedgehog/intein (Hint) domain"/>
    <property type="match status" value="1"/>
</dbReference>
<gene>
    <name evidence="2" type="ORF">LCGC14_0824890</name>
</gene>
<dbReference type="InterPro" id="IPR004042">
    <property type="entry name" value="Intein_endonuc_central"/>
</dbReference>
<dbReference type="InterPro" id="IPR027417">
    <property type="entry name" value="P-loop_NTPase"/>
</dbReference>
<organism evidence="2">
    <name type="scientific">marine sediment metagenome</name>
    <dbReference type="NCBI Taxonomy" id="412755"/>
    <lineage>
        <taxon>unclassified sequences</taxon>
        <taxon>metagenomes</taxon>
        <taxon>ecological metagenomes</taxon>
    </lineage>
</organism>
<accession>A0A0F9PMF8</accession>
<proteinExistence type="predicted"/>
<dbReference type="PROSITE" id="PS50819">
    <property type="entry name" value="INTEIN_ENDONUCLEASE"/>
    <property type="match status" value="1"/>
</dbReference>
<evidence type="ECO:0000259" key="1">
    <source>
        <dbReference type="PROSITE" id="PS50819"/>
    </source>
</evidence>
<dbReference type="GO" id="GO:0004519">
    <property type="term" value="F:endonuclease activity"/>
    <property type="evidence" value="ECO:0007669"/>
    <property type="project" value="InterPro"/>
</dbReference>
<dbReference type="InterPro" id="IPR004860">
    <property type="entry name" value="LAGLIDADG_dom"/>
</dbReference>
<dbReference type="Gene3D" id="3.10.28.10">
    <property type="entry name" value="Homing endonucleases"/>
    <property type="match status" value="1"/>
</dbReference>
<comment type="caution">
    <text evidence="2">The sequence shown here is derived from an EMBL/GenBank/DDBJ whole genome shotgun (WGS) entry which is preliminary data.</text>
</comment>
<protein>
    <recommendedName>
        <fullName evidence="1">DOD-type homing endonuclease domain-containing protein</fullName>
    </recommendedName>
</protein>
<reference evidence="2" key="1">
    <citation type="journal article" date="2015" name="Nature">
        <title>Complex archaea that bridge the gap between prokaryotes and eukaryotes.</title>
        <authorList>
            <person name="Spang A."/>
            <person name="Saw J.H."/>
            <person name="Jorgensen S.L."/>
            <person name="Zaremba-Niedzwiedzka K."/>
            <person name="Martijn J."/>
            <person name="Lind A.E."/>
            <person name="van Eijk R."/>
            <person name="Schleper C."/>
            <person name="Guy L."/>
            <person name="Ettema T.J."/>
        </authorList>
    </citation>
    <scope>NUCLEOTIDE SEQUENCE</scope>
</reference>